<evidence type="ECO:0000313" key="2">
    <source>
        <dbReference type="EMBL" id="RVE70003.1"/>
    </source>
</evidence>
<protein>
    <submittedName>
        <fullName evidence="2">Uncharacterized protein</fullName>
    </submittedName>
</protein>
<feature type="region of interest" description="Disordered" evidence="1">
    <location>
        <begin position="175"/>
        <end position="194"/>
    </location>
</feature>
<sequence length="194" mass="21372">MTRTSGSDTHVHTEARAERSCVTSRKPRTFSKTKERSSIQPATAETPWLSSGVVWIISWPGPFTRGFPESVCDGELLGSKRTCHHSHRAAVGGLCSVAPALPQHAARGGCRVGAVEHWRRGLRLLPHQRHGGEDTHSGERPLHPPVCHRRPVGRPHPAHDLHPLEETLKPHISLILQDPNDPRGADSSRDQELC</sequence>
<evidence type="ECO:0000256" key="1">
    <source>
        <dbReference type="SAM" id="MobiDB-lite"/>
    </source>
</evidence>
<dbReference type="EMBL" id="CM012444">
    <property type="protein sequence ID" value="RVE70003.1"/>
    <property type="molecule type" value="Genomic_DNA"/>
</dbReference>
<organism evidence="2 3">
    <name type="scientific">Oryzias javanicus</name>
    <name type="common">Javanese ricefish</name>
    <name type="synonym">Aplocheilus javanicus</name>
    <dbReference type="NCBI Taxonomy" id="123683"/>
    <lineage>
        <taxon>Eukaryota</taxon>
        <taxon>Metazoa</taxon>
        <taxon>Chordata</taxon>
        <taxon>Craniata</taxon>
        <taxon>Vertebrata</taxon>
        <taxon>Euteleostomi</taxon>
        <taxon>Actinopterygii</taxon>
        <taxon>Neopterygii</taxon>
        <taxon>Teleostei</taxon>
        <taxon>Neoteleostei</taxon>
        <taxon>Acanthomorphata</taxon>
        <taxon>Ovalentaria</taxon>
        <taxon>Atherinomorphae</taxon>
        <taxon>Beloniformes</taxon>
        <taxon>Adrianichthyidae</taxon>
        <taxon>Oryziinae</taxon>
        <taxon>Oryzias</taxon>
    </lineage>
</organism>
<dbReference type="Proteomes" id="UP000283210">
    <property type="component" value="Chromosome 8"/>
</dbReference>
<reference evidence="2 3" key="1">
    <citation type="submission" date="2018-11" db="EMBL/GenBank/DDBJ databases">
        <authorList>
            <person name="Lopez-Roques C."/>
            <person name="Donnadieu C."/>
            <person name="Bouchez O."/>
            <person name="Klopp C."/>
            <person name="Cabau C."/>
            <person name="Zahm M."/>
        </authorList>
    </citation>
    <scope>NUCLEOTIDE SEQUENCE [LARGE SCALE GENOMIC DNA]</scope>
    <source>
        <strain evidence="2">RS831</strain>
        <tissue evidence="2">Whole body</tissue>
    </source>
</reference>
<reference evidence="2 3" key="2">
    <citation type="submission" date="2019-01" db="EMBL/GenBank/DDBJ databases">
        <title>A chromosome length genome reference of the Java medaka (oryzias javanicus).</title>
        <authorList>
            <person name="Herpin A."/>
            <person name="Takehana Y."/>
            <person name="Naruse K."/>
            <person name="Ansai S."/>
            <person name="Kawaguchi M."/>
        </authorList>
    </citation>
    <scope>NUCLEOTIDE SEQUENCE [LARGE SCALE GENOMIC DNA]</scope>
    <source>
        <strain evidence="2">RS831</strain>
        <tissue evidence="2">Whole body</tissue>
    </source>
</reference>
<dbReference type="AlphaFoldDB" id="A0A3S2M8E6"/>
<keyword evidence="3" id="KW-1185">Reference proteome</keyword>
<proteinExistence type="predicted"/>
<feature type="compositionally biased region" description="Basic and acidic residues" evidence="1">
    <location>
        <begin position="9"/>
        <end position="19"/>
    </location>
</feature>
<feature type="compositionally biased region" description="Basic and acidic residues" evidence="1">
    <location>
        <begin position="180"/>
        <end position="194"/>
    </location>
</feature>
<name>A0A3S2M8E6_ORYJA</name>
<gene>
    <name evidence="2" type="ORF">OJAV_G00083510</name>
</gene>
<accession>A0A3S2M8E6</accession>
<feature type="region of interest" description="Disordered" evidence="1">
    <location>
        <begin position="126"/>
        <end position="162"/>
    </location>
</feature>
<evidence type="ECO:0000313" key="3">
    <source>
        <dbReference type="Proteomes" id="UP000283210"/>
    </source>
</evidence>
<feature type="compositionally biased region" description="Basic and acidic residues" evidence="1">
    <location>
        <begin position="130"/>
        <end position="142"/>
    </location>
</feature>
<feature type="region of interest" description="Disordered" evidence="1">
    <location>
        <begin position="1"/>
        <end position="43"/>
    </location>
</feature>